<organism evidence="2 3">
    <name type="scientific">Prorocentrum cordatum</name>
    <dbReference type="NCBI Taxonomy" id="2364126"/>
    <lineage>
        <taxon>Eukaryota</taxon>
        <taxon>Sar</taxon>
        <taxon>Alveolata</taxon>
        <taxon>Dinophyceae</taxon>
        <taxon>Prorocentrales</taxon>
        <taxon>Prorocentraceae</taxon>
        <taxon>Prorocentrum</taxon>
    </lineage>
</organism>
<feature type="compositionally biased region" description="Acidic residues" evidence="1">
    <location>
        <begin position="252"/>
        <end position="261"/>
    </location>
</feature>
<accession>A0ABN9SPV5</accession>
<gene>
    <name evidence="2" type="ORF">PCOR1329_LOCUS31460</name>
</gene>
<proteinExistence type="predicted"/>
<protein>
    <recommendedName>
        <fullName evidence="4">Anaphase-promoting complex subunit 1</fullName>
    </recommendedName>
</protein>
<evidence type="ECO:0000313" key="2">
    <source>
        <dbReference type="EMBL" id="CAK0833893.1"/>
    </source>
</evidence>
<feature type="compositionally biased region" description="Acidic residues" evidence="1">
    <location>
        <begin position="133"/>
        <end position="142"/>
    </location>
</feature>
<feature type="region of interest" description="Disordered" evidence="1">
    <location>
        <begin position="221"/>
        <end position="261"/>
    </location>
</feature>
<feature type="compositionally biased region" description="Low complexity" evidence="1">
    <location>
        <begin position="50"/>
        <end position="69"/>
    </location>
</feature>
<dbReference type="EMBL" id="CAUYUJ010012414">
    <property type="protein sequence ID" value="CAK0833893.1"/>
    <property type="molecule type" value="Genomic_DNA"/>
</dbReference>
<dbReference type="Proteomes" id="UP001189429">
    <property type="component" value="Unassembled WGS sequence"/>
</dbReference>
<evidence type="ECO:0000313" key="3">
    <source>
        <dbReference type="Proteomes" id="UP001189429"/>
    </source>
</evidence>
<feature type="compositionally biased region" description="Pro residues" evidence="1">
    <location>
        <begin position="221"/>
        <end position="233"/>
    </location>
</feature>
<comment type="caution">
    <text evidence="2">The sequence shown here is derived from an EMBL/GenBank/DDBJ whole genome shotgun (WGS) entry which is preliminary data.</text>
</comment>
<feature type="compositionally biased region" description="Low complexity" evidence="1">
    <location>
        <begin position="77"/>
        <end position="101"/>
    </location>
</feature>
<keyword evidence="3" id="KW-1185">Reference proteome</keyword>
<reference evidence="2" key="1">
    <citation type="submission" date="2023-10" db="EMBL/GenBank/DDBJ databases">
        <authorList>
            <person name="Chen Y."/>
            <person name="Shah S."/>
            <person name="Dougan E. K."/>
            <person name="Thang M."/>
            <person name="Chan C."/>
        </authorList>
    </citation>
    <scope>NUCLEOTIDE SEQUENCE [LARGE SCALE GENOMIC DNA]</scope>
</reference>
<name>A0ABN9SPV5_9DINO</name>
<evidence type="ECO:0000256" key="1">
    <source>
        <dbReference type="SAM" id="MobiDB-lite"/>
    </source>
</evidence>
<feature type="region of interest" description="Disordered" evidence="1">
    <location>
        <begin position="1"/>
        <end position="175"/>
    </location>
</feature>
<sequence>MPGPPELLQIHRLPRSPKIDPKGAPGGGHAQILAAGSRLRRLLHGRRADLAAPGGRTSRGAASGGPRSPLGKKRARAGAPRGAAPRARGAAPRSRGEPGARLSAGPQASNASRRRAAGAPPRAGHLQLARKEEEEEEEEEEEAGAREARGSRRGVAPPPRVPSGCSAQSVPPVPPTTLARTYAAEVEALPCMSINLRTLEMVPLTLTPISSRLAWAPYPAAPPPTRPTAPPAAAPAARPQLPPMAAPMGMEAEGEDGGDDA</sequence>
<evidence type="ECO:0008006" key="4">
    <source>
        <dbReference type="Google" id="ProtNLM"/>
    </source>
</evidence>